<dbReference type="Proteomes" id="UP000717696">
    <property type="component" value="Unassembled WGS sequence"/>
</dbReference>
<evidence type="ECO:0000313" key="2">
    <source>
        <dbReference type="Proteomes" id="UP000717696"/>
    </source>
</evidence>
<gene>
    <name evidence="1" type="ORF">B0J13DRAFT_412490</name>
</gene>
<keyword evidence="2" id="KW-1185">Reference proteome</keyword>
<feature type="non-terminal residue" evidence="1">
    <location>
        <position position="76"/>
    </location>
</feature>
<dbReference type="OrthoDB" id="2152029at2759"/>
<accession>A0A9P9EY07</accession>
<comment type="caution">
    <text evidence="1">The sequence shown here is derived from an EMBL/GenBank/DDBJ whole genome shotgun (WGS) entry which is preliminary data.</text>
</comment>
<name>A0A9P9EY07_9HYPO</name>
<dbReference type="InterPro" id="IPR029058">
    <property type="entry name" value="AB_hydrolase_fold"/>
</dbReference>
<proteinExistence type="predicted"/>
<dbReference type="AlphaFoldDB" id="A0A9P9EY07"/>
<reference evidence="1" key="1">
    <citation type="journal article" date="2021" name="Nat. Commun.">
        <title>Genetic determinants of endophytism in the Arabidopsis root mycobiome.</title>
        <authorList>
            <person name="Mesny F."/>
            <person name="Miyauchi S."/>
            <person name="Thiergart T."/>
            <person name="Pickel B."/>
            <person name="Atanasova L."/>
            <person name="Karlsson M."/>
            <person name="Huettel B."/>
            <person name="Barry K.W."/>
            <person name="Haridas S."/>
            <person name="Chen C."/>
            <person name="Bauer D."/>
            <person name="Andreopoulos W."/>
            <person name="Pangilinan J."/>
            <person name="LaButti K."/>
            <person name="Riley R."/>
            <person name="Lipzen A."/>
            <person name="Clum A."/>
            <person name="Drula E."/>
            <person name="Henrissat B."/>
            <person name="Kohler A."/>
            <person name="Grigoriev I.V."/>
            <person name="Martin F.M."/>
            <person name="Hacquard S."/>
        </authorList>
    </citation>
    <scope>NUCLEOTIDE SEQUENCE</scope>
    <source>
        <strain evidence="1">MPI-CAGE-AT-0021</strain>
    </source>
</reference>
<sequence>RPTVARCNQTGSFESIEPDIENLGGTGASVMWIGDRKESSKIVLFFHGGRYIAPPLPGHFTWCWEAYVNASLGAKA</sequence>
<evidence type="ECO:0000313" key="1">
    <source>
        <dbReference type="EMBL" id="KAH7146681.1"/>
    </source>
</evidence>
<feature type="non-terminal residue" evidence="1">
    <location>
        <position position="1"/>
    </location>
</feature>
<dbReference type="Gene3D" id="3.40.50.1820">
    <property type="entry name" value="alpha/beta hydrolase"/>
    <property type="match status" value="1"/>
</dbReference>
<organism evidence="1 2">
    <name type="scientific">Dactylonectria estremocensis</name>
    <dbReference type="NCBI Taxonomy" id="1079267"/>
    <lineage>
        <taxon>Eukaryota</taxon>
        <taxon>Fungi</taxon>
        <taxon>Dikarya</taxon>
        <taxon>Ascomycota</taxon>
        <taxon>Pezizomycotina</taxon>
        <taxon>Sordariomycetes</taxon>
        <taxon>Hypocreomycetidae</taxon>
        <taxon>Hypocreales</taxon>
        <taxon>Nectriaceae</taxon>
        <taxon>Dactylonectria</taxon>
    </lineage>
</organism>
<evidence type="ECO:0008006" key="3">
    <source>
        <dbReference type="Google" id="ProtNLM"/>
    </source>
</evidence>
<dbReference type="EMBL" id="JAGMUU010000008">
    <property type="protein sequence ID" value="KAH7146681.1"/>
    <property type="molecule type" value="Genomic_DNA"/>
</dbReference>
<protein>
    <recommendedName>
        <fullName evidence="3">Alpha/beta hydrolase</fullName>
    </recommendedName>
</protein>